<name>A0A8K0GXW6_9ROSA</name>
<gene>
    <name evidence="2" type="ORF">FNV43_RR17561</name>
</gene>
<evidence type="ECO:0000256" key="1">
    <source>
        <dbReference type="SAM" id="MobiDB-lite"/>
    </source>
</evidence>
<feature type="region of interest" description="Disordered" evidence="1">
    <location>
        <begin position="352"/>
        <end position="459"/>
    </location>
</feature>
<dbReference type="Proteomes" id="UP000796880">
    <property type="component" value="Unassembled WGS sequence"/>
</dbReference>
<protein>
    <submittedName>
        <fullName evidence="2">Uncharacterized protein</fullName>
    </submittedName>
</protein>
<comment type="caution">
    <text evidence="2">The sequence shown here is derived from an EMBL/GenBank/DDBJ whole genome shotgun (WGS) entry which is preliminary data.</text>
</comment>
<accession>A0A8K0GXW6</accession>
<feature type="compositionally biased region" description="Low complexity" evidence="1">
    <location>
        <begin position="385"/>
        <end position="395"/>
    </location>
</feature>
<dbReference type="AlphaFoldDB" id="A0A8K0GXW6"/>
<proteinExistence type="predicted"/>
<dbReference type="OrthoDB" id="1164412at2759"/>
<sequence length="459" mass="52201">MGFPSSFNDQMNVDRQILNKWTEGFCRRLTTVSKFFRRRTVHYLRGQSLTFTEGQTVEMETEDEPYHKKILSKLTGAVLEEFARSKPSQPLPSQYKNYIAQQLHGFFPIFRTPSHPTYAAHGELISVSENCYMLPNGNIDSVVENGDQSQEGHIVTEKNQSLRQEAAVRNENGVQGCQMEIDDQAQSQEQLIKLIGVRRQKEIAGQIPTQLEEIAVASEHRRKEPHNEMPQGKKPISDIDRTEQLQLLEERIELIDKLTQLERQQNEAIRSQIDTSFMQELFKKRQKETDATAMDPSTIMVSDGDGLSPKKKFIELLLERTKKIEGELLETLSFLSASDHSNMDSTVELLEQNDSKKQKPQGKGQQRILSSGVKPDAALSASLPLQNKNLNLEKQQQSKRRGRPPKPKPVTATTTEELMSFGNQKPEEQLQKKRRGRPPKPKLDGDTTTGKQIDPTQQA</sequence>
<keyword evidence="3" id="KW-1185">Reference proteome</keyword>
<evidence type="ECO:0000313" key="3">
    <source>
        <dbReference type="Proteomes" id="UP000796880"/>
    </source>
</evidence>
<feature type="compositionally biased region" description="Basic residues" evidence="1">
    <location>
        <begin position="397"/>
        <end position="406"/>
    </location>
</feature>
<organism evidence="2 3">
    <name type="scientific">Rhamnella rubrinervis</name>
    <dbReference type="NCBI Taxonomy" id="2594499"/>
    <lineage>
        <taxon>Eukaryota</taxon>
        <taxon>Viridiplantae</taxon>
        <taxon>Streptophyta</taxon>
        <taxon>Embryophyta</taxon>
        <taxon>Tracheophyta</taxon>
        <taxon>Spermatophyta</taxon>
        <taxon>Magnoliopsida</taxon>
        <taxon>eudicotyledons</taxon>
        <taxon>Gunneridae</taxon>
        <taxon>Pentapetalae</taxon>
        <taxon>rosids</taxon>
        <taxon>fabids</taxon>
        <taxon>Rosales</taxon>
        <taxon>Rhamnaceae</taxon>
        <taxon>rhamnoid group</taxon>
        <taxon>Rhamneae</taxon>
        <taxon>Rhamnella</taxon>
    </lineage>
</organism>
<dbReference type="EMBL" id="VOIH02000008">
    <property type="protein sequence ID" value="KAF3439285.1"/>
    <property type="molecule type" value="Genomic_DNA"/>
</dbReference>
<feature type="compositionally biased region" description="Polar residues" evidence="1">
    <location>
        <begin position="446"/>
        <end position="459"/>
    </location>
</feature>
<reference evidence="2" key="1">
    <citation type="submission" date="2020-03" db="EMBL/GenBank/DDBJ databases">
        <title>A high-quality chromosome-level genome assembly of a woody plant with both climbing and erect habits, Rhamnella rubrinervis.</title>
        <authorList>
            <person name="Lu Z."/>
            <person name="Yang Y."/>
            <person name="Zhu X."/>
            <person name="Sun Y."/>
        </authorList>
    </citation>
    <scope>NUCLEOTIDE SEQUENCE</scope>
    <source>
        <strain evidence="2">BYM</strain>
        <tissue evidence="2">Leaf</tissue>
    </source>
</reference>
<evidence type="ECO:0000313" key="2">
    <source>
        <dbReference type="EMBL" id="KAF3439285.1"/>
    </source>
</evidence>